<dbReference type="Proteomes" id="UP000515158">
    <property type="component" value="Unplaced"/>
</dbReference>
<dbReference type="SMART" id="SM00020">
    <property type="entry name" value="Tryp_SPc"/>
    <property type="match status" value="1"/>
</dbReference>
<sequence>MMVVSSPATASPAAAIPPPCGDRSVVPEQGVSVVDCVLDGPGDDASVWSDSCSSSSSLEAKDLEPSPGVPESNVVIDGGIAIEKSSQVHIGNSTHFHGHVSIIRNCAKCEANGQAVQLHDAVFLPSTDEDVPGHHDGARVEVKTKKKTQNDVSEPKGLAAVFVPTGRSPSLNMSLAVASTIAATVVVTLLCLWPAKHDDATELMTAALGAEDSYTNATLLPGEECGRQMGMMMYGGDEAALTDFRWVALLMHRNSKGKVYAHCGGALISKRYVLTAAHCVQDTSVEFVRLGEHDLNQNPDCDDLKFCSDDVLNITVEEIIPYPGYRKENANPYHDIALIRLSREVEVIDNPWLRAICLPAPSDATDRSYVGERLWVAGWGRTGPTRNEYLSTRKRKARVFEVSDSACNIKTHINATIQVCTNTGKGASPCRGDDGSPLMLHDDTQPGGPQFVVAGILSIAADSCGRPNQHAVYVRVAAYLPWILRNIRN</sequence>
<protein>
    <submittedName>
        <fullName evidence="8">Phenoloxidase-activating factor 3-like isoform X2</fullName>
    </submittedName>
</protein>
<dbReference type="InterPro" id="IPR051487">
    <property type="entry name" value="Ser/Thr_Proteases_Immune/Dev"/>
</dbReference>
<evidence type="ECO:0000259" key="6">
    <source>
        <dbReference type="PROSITE" id="PS50240"/>
    </source>
</evidence>
<dbReference type="AlphaFoldDB" id="A0A6P8Z9P9"/>
<dbReference type="PROSITE" id="PS50240">
    <property type="entry name" value="TRYPSIN_DOM"/>
    <property type="match status" value="1"/>
</dbReference>
<dbReference type="InterPro" id="IPR043504">
    <property type="entry name" value="Peptidase_S1_PA_chymotrypsin"/>
</dbReference>
<dbReference type="InterPro" id="IPR001254">
    <property type="entry name" value="Trypsin_dom"/>
</dbReference>
<feature type="compositionally biased region" description="Low complexity" evidence="5">
    <location>
        <begin position="48"/>
        <end position="57"/>
    </location>
</feature>
<organism evidence="8">
    <name type="scientific">Thrips palmi</name>
    <name type="common">Melon thrips</name>
    <dbReference type="NCBI Taxonomy" id="161013"/>
    <lineage>
        <taxon>Eukaryota</taxon>
        <taxon>Metazoa</taxon>
        <taxon>Ecdysozoa</taxon>
        <taxon>Arthropoda</taxon>
        <taxon>Hexapoda</taxon>
        <taxon>Insecta</taxon>
        <taxon>Pterygota</taxon>
        <taxon>Neoptera</taxon>
        <taxon>Paraneoptera</taxon>
        <taxon>Thysanoptera</taxon>
        <taxon>Terebrantia</taxon>
        <taxon>Thripoidea</taxon>
        <taxon>Thripidae</taxon>
        <taxon>Thrips</taxon>
    </lineage>
</organism>
<dbReference type="GO" id="GO:0004252">
    <property type="term" value="F:serine-type endopeptidase activity"/>
    <property type="evidence" value="ECO:0007669"/>
    <property type="project" value="InterPro"/>
</dbReference>
<evidence type="ECO:0000256" key="4">
    <source>
        <dbReference type="ARBA" id="ARBA00024195"/>
    </source>
</evidence>
<keyword evidence="1" id="KW-0732">Signal</keyword>
<keyword evidence="2" id="KW-1015">Disulfide bond</keyword>
<keyword evidence="7" id="KW-1185">Reference proteome</keyword>
<accession>A0A6P8Z9P9</accession>
<dbReference type="OrthoDB" id="546450at2759"/>
<evidence type="ECO:0000256" key="2">
    <source>
        <dbReference type="ARBA" id="ARBA00023157"/>
    </source>
</evidence>
<evidence type="ECO:0000313" key="8">
    <source>
        <dbReference type="RefSeq" id="XP_034247365.1"/>
    </source>
</evidence>
<evidence type="ECO:0000313" key="7">
    <source>
        <dbReference type="Proteomes" id="UP000515158"/>
    </source>
</evidence>
<dbReference type="GO" id="GO:0006508">
    <property type="term" value="P:proteolysis"/>
    <property type="evidence" value="ECO:0007669"/>
    <property type="project" value="InterPro"/>
</dbReference>
<feature type="domain" description="Peptidase S1" evidence="6">
    <location>
        <begin position="233"/>
        <end position="488"/>
    </location>
</feature>
<evidence type="ECO:0000256" key="1">
    <source>
        <dbReference type="ARBA" id="ARBA00022729"/>
    </source>
</evidence>
<dbReference type="InterPro" id="IPR018114">
    <property type="entry name" value="TRYPSIN_HIS"/>
</dbReference>
<comment type="similarity">
    <text evidence="4">Belongs to the peptidase S1 family. CLIP subfamily.</text>
</comment>
<dbReference type="InterPro" id="IPR009003">
    <property type="entry name" value="Peptidase_S1_PA"/>
</dbReference>
<dbReference type="PRINTS" id="PR00722">
    <property type="entry name" value="CHYMOTRYPSIN"/>
</dbReference>
<evidence type="ECO:0000256" key="5">
    <source>
        <dbReference type="SAM" id="MobiDB-lite"/>
    </source>
</evidence>
<dbReference type="InterPro" id="IPR001314">
    <property type="entry name" value="Peptidase_S1A"/>
</dbReference>
<gene>
    <name evidence="8" type="primary">LOC117649068</name>
</gene>
<dbReference type="InParanoid" id="A0A6P8Z9P9"/>
<dbReference type="FunFam" id="2.40.10.10:FF:000028">
    <property type="entry name" value="Serine protease easter"/>
    <property type="match status" value="1"/>
</dbReference>
<keyword evidence="3" id="KW-0325">Glycoprotein</keyword>
<dbReference type="SUPFAM" id="SSF50494">
    <property type="entry name" value="Trypsin-like serine proteases"/>
    <property type="match status" value="1"/>
</dbReference>
<dbReference type="RefSeq" id="XP_034247365.1">
    <property type="nucleotide sequence ID" value="XM_034391474.1"/>
</dbReference>
<evidence type="ECO:0000256" key="3">
    <source>
        <dbReference type="ARBA" id="ARBA00023180"/>
    </source>
</evidence>
<dbReference type="GeneID" id="117649068"/>
<proteinExistence type="inferred from homology"/>
<name>A0A6P8Z9P9_THRPL</name>
<dbReference type="Gene3D" id="2.40.10.10">
    <property type="entry name" value="Trypsin-like serine proteases"/>
    <property type="match status" value="2"/>
</dbReference>
<dbReference type="CDD" id="cd00190">
    <property type="entry name" value="Tryp_SPc"/>
    <property type="match status" value="1"/>
</dbReference>
<reference evidence="8" key="1">
    <citation type="submission" date="2025-08" db="UniProtKB">
        <authorList>
            <consortium name="RefSeq"/>
        </authorList>
    </citation>
    <scope>IDENTIFICATION</scope>
    <source>
        <tissue evidence="8">Total insect</tissue>
    </source>
</reference>
<feature type="region of interest" description="Disordered" evidence="5">
    <location>
        <begin position="48"/>
        <end position="70"/>
    </location>
</feature>
<dbReference type="Pfam" id="PF00089">
    <property type="entry name" value="Trypsin"/>
    <property type="match status" value="1"/>
</dbReference>
<dbReference type="PANTHER" id="PTHR24256">
    <property type="entry name" value="TRYPTASE-RELATED"/>
    <property type="match status" value="1"/>
</dbReference>
<dbReference type="PROSITE" id="PS00134">
    <property type="entry name" value="TRYPSIN_HIS"/>
    <property type="match status" value="1"/>
</dbReference>